<evidence type="ECO:0008006" key="3">
    <source>
        <dbReference type="Google" id="ProtNLM"/>
    </source>
</evidence>
<dbReference type="GO" id="GO:0003824">
    <property type="term" value="F:catalytic activity"/>
    <property type="evidence" value="ECO:0007669"/>
    <property type="project" value="InterPro"/>
</dbReference>
<comment type="caution">
    <text evidence="1">The sequence shown here is derived from an EMBL/GenBank/DDBJ whole genome shotgun (WGS) entry which is preliminary data.</text>
</comment>
<dbReference type="InterPro" id="IPR001544">
    <property type="entry name" value="Aminotrans_IV"/>
</dbReference>
<dbReference type="SUPFAM" id="SSF56752">
    <property type="entry name" value="D-aminoacid aminotransferase-like PLP-dependent enzymes"/>
    <property type="match status" value="1"/>
</dbReference>
<evidence type="ECO:0000313" key="2">
    <source>
        <dbReference type="Proteomes" id="UP000037136"/>
    </source>
</evidence>
<sequence>MSDLPFSLLTSLRYDVDLKRLCTLKSQLAETGWNYEHVSCLYMLDFHRDRLLRAAVHWRWSEAVEKLSGEKGLHELEDMALDAIGERGSAPKRLRILVTSHGTISFQVFDTPIRPLENLYPRRLVPPGQTPGPDDPQLFPCFTLVIDDSITRRSEFTHFKTTRRAVYEDARRRAGIGPGGLREVLILNADDRSVMECSITTPYFWRAGRWVTPPVSPRFSRDEGSGGHDGTSRRWALERGLAVEEAVPVDSLVDGEECWISNGVSGFQRAELRISGAS</sequence>
<reference evidence="1 2" key="2">
    <citation type="journal article" date="2017" name="Sci. Rep.">
        <title>Ant-infecting Ophiocordyceps genomes reveal a high diversity of potential behavioral manipulation genes and a possible major role for enterotoxins.</title>
        <authorList>
            <person name="de Bekker C."/>
            <person name="Ohm R.A."/>
            <person name="Evans H.C."/>
            <person name="Brachmann A."/>
            <person name="Hughes D.P."/>
        </authorList>
    </citation>
    <scope>NUCLEOTIDE SEQUENCE [LARGE SCALE GENOMIC DNA]</scope>
    <source>
        <strain evidence="1 2">SC16a</strain>
    </source>
</reference>
<dbReference type="Proteomes" id="UP000037136">
    <property type="component" value="Unassembled WGS sequence"/>
</dbReference>
<dbReference type="EMBL" id="LAZP02000053">
    <property type="protein sequence ID" value="PFH61815.1"/>
    <property type="molecule type" value="Genomic_DNA"/>
</dbReference>
<dbReference type="OrthoDB" id="5288718at2759"/>
<reference evidence="1 2" key="1">
    <citation type="journal article" date="2015" name="BMC Genomics">
        <title>Gene expression during zombie ant biting behavior reflects the complexity underlying fungal parasitic behavioral manipulation.</title>
        <authorList>
            <person name="de Bekker C."/>
            <person name="Ohm R.A."/>
            <person name="Loreto R.G."/>
            <person name="Sebastian A."/>
            <person name="Albert I."/>
            <person name="Merrow M."/>
            <person name="Brachmann A."/>
            <person name="Hughes D.P."/>
        </authorList>
    </citation>
    <scope>NUCLEOTIDE SEQUENCE [LARGE SCALE GENOMIC DNA]</scope>
    <source>
        <strain evidence="1 2">SC16a</strain>
    </source>
</reference>
<evidence type="ECO:0000313" key="1">
    <source>
        <dbReference type="EMBL" id="PFH61815.1"/>
    </source>
</evidence>
<proteinExistence type="predicted"/>
<dbReference type="AlphaFoldDB" id="A0A2A9PJY9"/>
<dbReference type="Pfam" id="PF01063">
    <property type="entry name" value="Aminotran_4"/>
    <property type="match status" value="1"/>
</dbReference>
<keyword evidence="2" id="KW-1185">Reference proteome</keyword>
<name>A0A2A9PJY9_OPHUN</name>
<dbReference type="InterPro" id="IPR043132">
    <property type="entry name" value="BCAT-like_C"/>
</dbReference>
<gene>
    <name evidence="1" type="ORF">XA68_16149</name>
</gene>
<organism evidence="1 2">
    <name type="scientific">Ophiocordyceps unilateralis</name>
    <name type="common">Zombie-ant fungus</name>
    <name type="synonym">Torrubia unilateralis</name>
    <dbReference type="NCBI Taxonomy" id="268505"/>
    <lineage>
        <taxon>Eukaryota</taxon>
        <taxon>Fungi</taxon>
        <taxon>Dikarya</taxon>
        <taxon>Ascomycota</taxon>
        <taxon>Pezizomycotina</taxon>
        <taxon>Sordariomycetes</taxon>
        <taxon>Hypocreomycetidae</taxon>
        <taxon>Hypocreales</taxon>
        <taxon>Ophiocordycipitaceae</taxon>
        <taxon>Ophiocordyceps</taxon>
    </lineage>
</organism>
<dbReference type="STRING" id="268505.A0A2A9PJY9"/>
<dbReference type="InterPro" id="IPR036038">
    <property type="entry name" value="Aminotransferase-like"/>
</dbReference>
<protein>
    <recommendedName>
        <fullName evidence="3">Aminodeoxychorismate lyase</fullName>
    </recommendedName>
</protein>
<dbReference type="Gene3D" id="3.20.10.10">
    <property type="entry name" value="D-amino Acid Aminotransferase, subunit A, domain 2"/>
    <property type="match status" value="1"/>
</dbReference>
<accession>A0A2A9PJY9</accession>